<proteinExistence type="inferred from homology"/>
<evidence type="ECO:0000256" key="6">
    <source>
        <dbReference type="SAM" id="Phobius"/>
    </source>
</evidence>
<evidence type="ECO:0000256" key="4">
    <source>
        <dbReference type="ARBA" id="ARBA00022989"/>
    </source>
</evidence>
<evidence type="ECO:0000256" key="5">
    <source>
        <dbReference type="ARBA" id="ARBA00023136"/>
    </source>
</evidence>
<feature type="transmembrane region" description="Helical" evidence="6">
    <location>
        <begin position="261"/>
        <end position="283"/>
    </location>
</feature>
<dbReference type="PANTHER" id="PTHR21716:SF4">
    <property type="entry name" value="TRANSMEMBRANE PROTEIN 245"/>
    <property type="match status" value="1"/>
</dbReference>
<feature type="transmembrane region" description="Helical" evidence="6">
    <location>
        <begin position="28"/>
        <end position="46"/>
    </location>
</feature>
<feature type="transmembrane region" description="Helical" evidence="6">
    <location>
        <begin position="192"/>
        <end position="217"/>
    </location>
</feature>
<keyword evidence="4 6" id="KW-1133">Transmembrane helix</keyword>
<gene>
    <name evidence="7" type="ORF">FJR45_09925</name>
</gene>
<organism evidence="7 8">
    <name type="scientific">Sulfurimonas sediminis</name>
    <dbReference type="NCBI Taxonomy" id="2590020"/>
    <lineage>
        <taxon>Bacteria</taxon>
        <taxon>Pseudomonadati</taxon>
        <taxon>Campylobacterota</taxon>
        <taxon>Epsilonproteobacteria</taxon>
        <taxon>Campylobacterales</taxon>
        <taxon>Sulfurimonadaceae</taxon>
        <taxon>Sulfurimonas</taxon>
    </lineage>
</organism>
<feature type="transmembrane region" description="Helical" evidence="6">
    <location>
        <begin position="223"/>
        <end position="249"/>
    </location>
</feature>
<dbReference type="EMBL" id="CP041235">
    <property type="protein sequence ID" value="QOP44244.1"/>
    <property type="molecule type" value="Genomic_DNA"/>
</dbReference>
<dbReference type="Proteomes" id="UP000593719">
    <property type="component" value="Chromosome"/>
</dbReference>
<dbReference type="RefSeq" id="WP_193150398.1">
    <property type="nucleotide sequence ID" value="NZ_CP041235.1"/>
</dbReference>
<reference evidence="7 8" key="1">
    <citation type="submission" date="2019-06" db="EMBL/GenBank/DDBJ databases">
        <title>Sulfurimonas gotlandica sp. nov., a chemoautotrophic and psychrotolerant epsilonproteobacterium isolated from a pelagic redoxcline, and an emended description of the genus Sulfurimonas.</title>
        <authorList>
            <person name="Wang S."/>
            <person name="Jiang L."/>
            <person name="Shao Z."/>
        </authorList>
    </citation>
    <scope>NUCLEOTIDE SEQUENCE [LARGE SCALE GENOMIC DNA]</scope>
    <source>
        <strain evidence="7 8">S2-6</strain>
    </source>
</reference>
<evidence type="ECO:0000256" key="2">
    <source>
        <dbReference type="ARBA" id="ARBA00009773"/>
    </source>
</evidence>
<accession>A0A7M1B3F3</accession>
<evidence type="ECO:0000256" key="3">
    <source>
        <dbReference type="ARBA" id="ARBA00022692"/>
    </source>
</evidence>
<evidence type="ECO:0000256" key="1">
    <source>
        <dbReference type="ARBA" id="ARBA00004141"/>
    </source>
</evidence>
<name>A0A7M1B3F3_9BACT</name>
<sequence>MKSQYFIAVLFATSLYWMYLLYEPFLLVMTIAALLAISTATINNYFEELFSSRLLAAFASSLLLAMLFFAPLGYFLATLTIKLNNLEPSSLQNIELYINGLITNPPKFLLFLKPYLADSLKGIDINSLTANALHVAAKIGTFSAGFVKNAFLVIVFYFFALYNGSTIVEFLKRVVQMSVEDSTLLARELSAVMSVVFYSIIATAMFEGALFGIAVSFMGYNGLLFGIMYGFASLLPVIGGVLMWLPFMIYEFSVGHNANAVFIALYSIIVISIIADTFVKPLIIKEINNRLLKESDAQLNELVIFFAIIAGLTTFGFWGMILGPAITAFFLAILKLFEARTQECETKNKETA</sequence>
<dbReference type="PANTHER" id="PTHR21716">
    <property type="entry name" value="TRANSMEMBRANE PROTEIN"/>
    <property type="match status" value="1"/>
</dbReference>
<feature type="transmembrane region" description="Helical" evidence="6">
    <location>
        <begin position="53"/>
        <end position="77"/>
    </location>
</feature>
<dbReference type="InterPro" id="IPR002549">
    <property type="entry name" value="AI-2E-like"/>
</dbReference>
<feature type="transmembrane region" description="Helical" evidence="6">
    <location>
        <begin position="150"/>
        <end position="171"/>
    </location>
</feature>
<evidence type="ECO:0000313" key="7">
    <source>
        <dbReference type="EMBL" id="QOP44244.1"/>
    </source>
</evidence>
<dbReference type="Pfam" id="PF01594">
    <property type="entry name" value="AI-2E_transport"/>
    <property type="match status" value="1"/>
</dbReference>
<dbReference type="AlphaFoldDB" id="A0A7M1B3F3"/>
<keyword evidence="8" id="KW-1185">Reference proteome</keyword>
<feature type="transmembrane region" description="Helical" evidence="6">
    <location>
        <begin position="303"/>
        <end position="333"/>
    </location>
</feature>
<keyword evidence="3 6" id="KW-0812">Transmembrane</keyword>
<dbReference type="KEGG" id="ssei:FJR45_09925"/>
<evidence type="ECO:0000313" key="8">
    <source>
        <dbReference type="Proteomes" id="UP000593719"/>
    </source>
</evidence>
<keyword evidence="5 6" id="KW-0472">Membrane</keyword>
<comment type="subcellular location">
    <subcellularLocation>
        <location evidence="1">Membrane</location>
        <topology evidence="1">Multi-pass membrane protein</topology>
    </subcellularLocation>
</comment>
<comment type="similarity">
    <text evidence="2">Belongs to the autoinducer-2 exporter (AI-2E) (TC 2.A.86) family.</text>
</comment>
<dbReference type="GO" id="GO:0016020">
    <property type="term" value="C:membrane"/>
    <property type="evidence" value="ECO:0007669"/>
    <property type="project" value="UniProtKB-SubCell"/>
</dbReference>
<protein>
    <submittedName>
        <fullName evidence="7">AI-2E family transporter</fullName>
    </submittedName>
</protein>